<proteinExistence type="predicted"/>
<gene>
    <name evidence="1" type="ORF">HMPREF0581_0652</name>
</gene>
<sequence>MSKLNKKIEKFAEEQGVCIMGHYDRDQYSKKHADREVKYYTVTSERGVFLGSIQPNCSYEQFLTRIALKAIYEAERLSELVNEMEEENYYRELCEDTLEEELK</sequence>
<dbReference type="Proteomes" id="UP000022645">
    <property type="component" value="Unassembled WGS sequence"/>
</dbReference>
<comment type="caution">
    <text evidence="1">The sequence shown here is derived from an EMBL/GenBank/DDBJ whole genome shotgun (WGS) entry which is preliminary data.</text>
</comment>
<accession>X8IRR0</accession>
<dbReference type="EMBL" id="JALU01000024">
    <property type="protein sequence ID" value="EUC51711.1"/>
    <property type="molecule type" value="Genomic_DNA"/>
</dbReference>
<name>X8IRR0_9FIRM</name>
<evidence type="ECO:0000313" key="2">
    <source>
        <dbReference type="Proteomes" id="UP000022645"/>
    </source>
</evidence>
<organism evidence="1 2">
    <name type="scientific">Mogibacterium timidum ATCC 33093</name>
    <dbReference type="NCBI Taxonomy" id="1401079"/>
    <lineage>
        <taxon>Bacteria</taxon>
        <taxon>Bacillati</taxon>
        <taxon>Bacillota</taxon>
        <taxon>Clostridia</taxon>
        <taxon>Peptostreptococcales</taxon>
        <taxon>Anaerovoracaceae</taxon>
        <taxon>Mogibacterium</taxon>
    </lineage>
</organism>
<dbReference type="RefSeq" id="WP_036381589.1">
    <property type="nucleotide sequence ID" value="NZ_JALU01000024.1"/>
</dbReference>
<reference evidence="1 2" key="1">
    <citation type="submission" date="2014-01" db="EMBL/GenBank/DDBJ databases">
        <authorList>
            <person name="Durkin A.S."/>
            <person name="McCorrison J."/>
            <person name="Torralba M."/>
            <person name="Gillis M."/>
            <person name="Haft D.H."/>
            <person name="Methe B."/>
            <person name="Sutton G."/>
            <person name="Nelson K.E."/>
        </authorList>
    </citation>
    <scope>NUCLEOTIDE SEQUENCE [LARGE SCALE GENOMIC DNA]</scope>
    <source>
        <strain evidence="1 2">ATCC 33093</strain>
    </source>
</reference>
<evidence type="ECO:0000313" key="1">
    <source>
        <dbReference type="EMBL" id="EUC51711.1"/>
    </source>
</evidence>
<protein>
    <submittedName>
        <fullName evidence="1">Uncharacterized protein</fullName>
    </submittedName>
</protein>
<dbReference type="AlphaFoldDB" id="X8IRR0"/>